<protein>
    <recommendedName>
        <fullName evidence="3">Basal-body rod modification protein FlgD</fullName>
    </recommendedName>
</protein>
<sequence length="220" mass="23958">MSNSVNPFNDLNNVDTNKIKQSTTNTTSRKPANKLDQDAFVRILTAEMANQSPDSNQDPTAFISQMAQFSSVEQMLNLNRTMTFNGASSLVGKAVTMNSVDSNGNIYRGTVEKVTRNGDNVQVYISLIDQDGKPIYQEQLDSNGKPVVKDGKIVYVTKQVQKTDSNGNPVTDPKTGKPVYEDVKVNKVMPFDYSEVASVIGDSDVKDTEKAAVSNASSTT</sequence>
<comment type="caution">
    <text evidence="5">The sequence shown here is derived from an EMBL/GenBank/DDBJ whole genome shotgun (WGS) entry which is preliminary data.</text>
</comment>
<organism evidence="5 6">
    <name type="scientific">Clostridium neuense</name>
    <dbReference type="NCBI Taxonomy" id="1728934"/>
    <lineage>
        <taxon>Bacteria</taxon>
        <taxon>Bacillati</taxon>
        <taxon>Bacillota</taxon>
        <taxon>Clostridia</taxon>
        <taxon>Eubacteriales</taxon>
        <taxon>Clostridiaceae</taxon>
        <taxon>Clostridium</taxon>
    </lineage>
</organism>
<evidence type="ECO:0000313" key="5">
    <source>
        <dbReference type="EMBL" id="MFL0251629.1"/>
    </source>
</evidence>
<name>A0ABW8TGG9_9CLOT</name>
<dbReference type="Proteomes" id="UP001623592">
    <property type="component" value="Unassembled WGS sequence"/>
</dbReference>
<keyword evidence="5" id="KW-0969">Cilium</keyword>
<reference evidence="5 6" key="1">
    <citation type="submission" date="2024-11" db="EMBL/GenBank/DDBJ databases">
        <authorList>
            <person name="Heng Y.C."/>
            <person name="Lim A.C.H."/>
            <person name="Lee J.K.Y."/>
            <person name="Kittelmann S."/>
        </authorList>
    </citation>
    <scope>NUCLEOTIDE SEQUENCE [LARGE SCALE GENOMIC DNA]</scope>
    <source>
        <strain evidence="5 6">WILCCON 0114</strain>
    </source>
</reference>
<proteinExistence type="inferred from homology"/>
<comment type="function">
    <text evidence="3">Required for flagellar hook formation. May act as a scaffolding protein.</text>
</comment>
<keyword evidence="6" id="KW-1185">Reference proteome</keyword>
<feature type="region of interest" description="Disordered" evidence="4">
    <location>
        <begin position="1"/>
        <end position="33"/>
    </location>
</feature>
<evidence type="ECO:0000256" key="4">
    <source>
        <dbReference type="SAM" id="MobiDB-lite"/>
    </source>
</evidence>
<gene>
    <name evidence="5" type="ORF">ACJDT4_14495</name>
</gene>
<evidence type="ECO:0000256" key="2">
    <source>
        <dbReference type="ARBA" id="ARBA00022795"/>
    </source>
</evidence>
<comment type="similarity">
    <text evidence="1 3">Belongs to the FlgD family.</text>
</comment>
<accession>A0ABW8TGG9</accession>
<dbReference type="Pfam" id="PF03963">
    <property type="entry name" value="FlgD"/>
    <property type="match status" value="1"/>
</dbReference>
<dbReference type="RefSeq" id="WP_406788280.1">
    <property type="nucleotide sequence ID" value="NZ_JBJIAA010000011.1"/>
</dbReference>
<dbReference type="EMBL" id="JBJIAA010000011">
    <property type="protein sequence ID" value="MFL0251629.1"/>
    <property type="molecule type" value="Genomic_DNA"/>
</dbReference>
<dbReference type="InterPro" id="IPR005648">
    <property type="entry name" value="FlgD"/>
</dbReference>
<feature type="compositionally biased region" description="Polar residues" evidence="4">
    <location>
        <begin position="1"/>
        <end position="30"/>
    </location>
</feature>
<evidence type="ECO:0000256" key="3">
    <source>
        <dbReference type="RuleBase" id="RU362076"/>
    </source>
</evidence>
<keyword evidence="2 3" id="KW-1005">Bacterial flagellum biogenesis</keyword>
<evidence type="ECO:0000256" key="1">
    <source>
        <dbReference type="ARBA" id="ARBA00010577"/>
    </source>
</evidence>
<evidence type="ECO:0000313" key="6">
    <source>
        <dbReference type="Proteomes" id="UP001623592"/>
    </source>
</evidence>
<keyword evidence="5" id="KW-0282">Flagellum</keyword>
<keyword evidence="5" id="KW-0966">Cell projection</keyword>